<feature type="region of interest" description="Disordered" evidence="1">
    <location>
        <begin position="121"/>
        <end position="241"/>
    </location>
</feature>
<dbReference type="AlphaFoldDB" id="A0A2H3JBY8"/>
<reference evidence="2 3" key="1">
    <citation type="journal article" date="2012" name="Science">
        <title>The Paleozoic origin of enzymatic lignin decomposition reconstructed from 31 fungal genomes.</title>
        <authorList>
            <person name="Floudas D."/>
            <person name="Binder M."/>
            <person name="Riley R."/>
            <person name="Barry K."/>
            <person name="Blanchette R.A."/>
            <person name="Henrissat B."/>
            <person name="Martinez A.T."/>
            <person name="Otillar R."/>
            <person name="Spatafora J.W."/>
            <person name="Yadav J.S."/>
            <person name="Aerts A."/>
            <person name="Benoit I."/>
            <person name="Boyd A."/>
            <person name="Carlson A."/>
            <person name="Copeland A."/>
            <person name="Coutinho P.M."/>
            <person name="de Vries R.P."/>
            <person name="Ferreira P."/>
            <person name="Findley K."/>
            <person name="Foster B."/>
            <person name="Gaskell J."/>
            <person name="Glotzer D."/>
            <person name="Gorecki P."/>
            <person name="Heitman J."/>
            <person name="Hesse C."/>
            <person name="Hori C."/>
            <person name="Igarashi K."/>
            <person name="Jurgens J.A."/>
            <person name="Kallen N."/>
            <person name="Kersten P."/>
            <person name="Kohler A."/>
            <person name="Kuees U."/>
            <person name="Kumar T.K.A."/>
            <person name="Kuo A."/>
            <person name="LaButti K."/>
            <person name="Larrondo L.F."/>
            <person name="Lindquist E."/>
            <person name="Ling A."/>
            <person name="Lombard V."/>
            <person name="Lucas S."/>
            <person name="Lundell T."/>
            <person name="Martin R."/>
            <person name="McLaughlin D.J."/>
            <person name="Morgenstern I."/>
            <person name="Morin E."/>
            <person name="Murat C."/>
            <person name="Nagy L.G."/>
            <person name="Nolan M."/>
            <person name="Ohm R.A."/>
            <person name="Patyshakuliyeva A."/>
            <person name="Rokas A."/>
            <person name="Ruiz-Duenas F.J."/>
            <person name="Sabat G."/>
            <person name="Salamov A."/>
            <person name="Samejima M."/>
            <person name="Schmutz J."/>
            <person name="Slot J.C."/>
            <person name="St John F."/>
            <person name="Stenlid J."/>
            <person name="Sun H."/>
            <person name="Sun S."/>
            <person name="Syed K."/>
            <person name="Tsang A."/>
            <person name="Wiebenga A."/>
            <person name="Young D."/>
            <person name="Pisabarro A."/>
            <person name="Eastwood D.C."/>
            <person name="Martin F."/>
            <person name="Cullen D."/>
            <person name="Grigoriev I.V."/>
            <person name="Hibbett D.S."/>
        </authorList>
    </citation>
    <scope>NUCLEOTIDE SEQUENCE [LARGE SCALE GENOMIC DNA]</scope>
    <source>
        <strain evidence="2 3">MD-104</strain>
    </source>
</reference>
<dbReference type="Proteomes" id="UP000218811">
    <property type="component" value="Unassembled WGS sequence"/>
</dbReference>
<evidence type="ECO:0000313" key="3">
    <source>
        <dbReference type="Proteomes" id="UP000218811"/>
    </source>
</evidence>
<dbReference type="EMBL" id="KB467831">
    <property type="protein sequence ID" value="PCH33467.1"/>
    <property type="molecule type" value="Genomic_DNA"/>
</dbReference>
<gene>
    <name evidence="2" type="ORF">WOLCODRAFT_147562</name>
</gene>
<protein>
    <submittedName>
        <fullName evidence="2">Uncharacterized protein</fullName>
    </submittedName>
</protein>
<evidence type="ECO:0000313" key="2">
    <source>
        <dbReference type="EMBL" id="PCH33467.1"/>
    </source>
</evidence>
<proteinExistence type="predicted"/>
<organism evidence="2 3">
    <name type="scientific">Wolfiporia cocos (strain MD-104)</name>
    <name type="common">Brown rot fungus</name>
    <dbReference type="NCBI Taxonomy" id="742152"/>
    <lineage>
        <taxon>Eukaryota</taxon>
        <taxon>Fungi</taxon>
        <taxon>Dikarya</taxon>
        <taxon>Basidiomycota</taxon>
        <taxon>Agaricomycotina</taxon>
        <taxon>Agaricomycetes</taxon>
        <taxon>Polyporales</taxon>
        <taxon>Phaeolaceae</taxon>
        <taxon>Wolfiporia</taxon>
    </lineage>
</organism>
<sequence length="241" mass="24825">MLRPLTPTSPGGPPAPALDPNELDQEMDPPSGNGSPLSSGPSSPSPAGGGQPPLPYCPGENCFVIFDPSTFPVLPRQPAKASHIIASTTLPPHLDGPLPPAGEVGEANVPGGLDAPADPGCHDPHAHANPAAAGLPGDRRTWPDRTLVFSLPLNHSHGGAPPAMHLSKPSSQTARNTPPDTSTPPPTLSGIANRAEDGREPGQHEREGGPHETNDGHPTLALLRPPHPPSRKRGHEDALQP</sequence>
<keyword evidence="3" id="KW-1185">Reference proteome</keyword>
<feature type="region of interest" description="Disordered" evidence="1">
    <location>
        <begin position="1"/>
        <end position="54"/>
    </location>
</feature>
<feature type="compositionally biased region" description="Low complexity" evidence="1">
    <location>
        <begin position="29"/>
        <end position="46"/>
    </location>
</feature>
<feature type="compositionally biased region" description="Basic and acidic residues" evidence="1">
    <location>
        <begin position="194"/>
        <end position="215"/>
    </location>
</feature>
<name>A0A2H3JBY8_WOLCO</name>
<accession>A0A2H3JBY8</accession>
<evidence type="ECO:0000256" key="1">
    <source>
        <dbReference type="SAM" id="MobiDB-lite"/>
    </source>
</evidence>